<reference evidence="3" key="1">
    <citation type="submission" date="2020-06" db="EMBL/GenBank/DDBJ databases">
        <title>Whole Genome Sequence of Bradyrhizobium sp. Strain 66S1MB.</title>
        <authorList>
            <person name="Bromfield E."/>
            <person name="Cloutier S."/>
        </authorList>
    </citation>
    <scope>NUCLEOTIDE SEQUENCE</scope>
    <source>
        <strain evidence="3">66S1MB</strain>
    </source>
</reference>
<evidence type="ECO:0000313" key="2">
    <source>
        <dbReference type="EMBL" id="MBO1433615.1"/>
    </source>
</evidence>
<dbReference type="AlphaFoldDB" id="A0A974AED5"/>
<feature type="transmembrane region" description="Helical" evidence="1">
    <location>
        <begin position="68"/>
        <end position="86"/>
    </location>
</feature>
<name>A0A974AED5_9BRAD</name>
<protein>
    <submittedName>
        <fullName evidence="3">Uncharacterized protein</fullName>
    </submittedName>
</protein>
<comment type="caution">
    <text evidence="3">The sequence shown here is derived from an EMBL/GenBank/DDBJ whole genome shotgun (WGS) entry which is preliminary data.</text>
</comment>
<dbReference type="RefSeq" id="WP_176532818.1">
    <property type="nucleotide sequence ID" value="NZ_CP088022.1"/>
</dbReference>
<dbReference type="EMBL" id="JABWSX010000001">
    <property type="protein sequence ID" value="NVL09449.1"/>
    <property type="molecule type" value="Genomic_DNA"/>
</dbReference>
<dbReference type="EMBL" id="JAGEPA010000001">
    <property type="protein sequence ID" value="MBO1433615.1"/>
    <property type="molecule type" value="Genomic_DNA"/>
</dbReference>
<accession>A0A974AED5</accession>
<reference evidence="2" key="2">
    <citation type="journal article" date="2021" name="Int. J. Syst. Evol. Microbiol.">
        <title>Bradyrhizobium septentrionale sp. nov. (sv. septentrionale) and Bradyrhizobium quebecense sp. nov. (sv. septentrionale) associated with legumes native to Canada possess rearranged symbiosis genes and numerous insertion sequences.</title>
        <authorList>
            <person name="Bromfield E.S.P."/>
            <person name="Cloutier S."/>
        </authorList>
    </citation>
    <scope>NUCLEOTIDE SEQUENCE</scope>
    <source>
        <strain evidence="2">12S5</strain>
    </source>
</reference>
<feature type="transmembrane region" description="Helical" evidence="1">
    <location>
        <begin position="25"/>
        <end position="47"/>
    </location>
</feature>
<organism evidence="3">
    <name type="scientific">Bradyrhizobium quebecense</name>
    <dbReference type="NCBI Taxonomy" id="2748629"/>
    <lineage>
        <taxon>Bacteria</taxon>
        <taxon>Pseudomonadati</taxon>
        <taxon>Pseudomonadota</taxon>
        <taxon>Alphaproteobacteria</taxon>
        <taxon>Hyphomicrobiales</taxon>
        <taxon>Nitrobacteraceae</taxon>
        <taxon>Bradyrhizobium</taxon>
    </lineage>
</organism>
<evidence type="ECO:0000256" key="1">
    <source>
        <dbReference type="SAM" id="Phobius"/>
    </source>
</evidence>
<keyword evidence="1" id="KW-0812">Transmembrane</keyword>
<gene>
    <name evidence="3" type="ORF">HU230_27450</name>
    <name evidence="2" type="ORF">J4P68_30640</name>
</gene>
<evidence type="ECO:0000313" key="4">
    <source>
        <dbReference type="Proteomes" id="UP000692816"/>
    </source>
</evidence>
<sequence length="91" mass="9658">MSIGPDAVTYSNDPVGFLAELGLNVFLIAAGGLAALAACREIIVAVVGPQSRLLRPMSWHFANQVMSVLIGLSICFLLVVSLFGLLRRFAP</sequence>
<evidence type="ECO:0000313" key="3">
    <source>
        <dbReference type="EMBL" id="NVL09449.1"/>
    </source>
</evidence>
<keyword evidence="1" id="KW-0472">Membrane</keyword>
<proteinExistence type="predicted"/>
<keyword evidence="4" id="KW-1185">Reference proteome</keyword>
<keyword evidence="1" id="KW-1133">Transmembrane helix</keyword>
<dbReference type="Proteomes" id="UP000692816">
    <property type="component" value="Unassembled WGS sequence"/>
</dbReference>